<reference evidence="2 3" key="1">
    <citation type="submission" date="2017-03" db="EMBL/GenBank/DDBJ databases">
        <authorList>
            <person name="Afonso C.L."/>
            <person name="Miller P.J."/>
            <person name="Scott M.A."/>
            <person name="Spackman E."/>
            <person name="Goraichik I."/>
            <person name="Dimitrov K.M."/>
            <person name="Suarez D.L."/>
            <person name="Swayne D.E."/>
        </authorList>
    </citation>
    <scope>NUCLEOTIDE SEQUENCE [LARGE SCALE GENOMIC DNA]</scope>
    <source>
        <strain evidence="2 3">CECT 7680</strain>
    </source>
</reference>
<dbReference type="PROSITE" id="PS00061">
    <property type="entry name" value="ADH_SHORT"/>
    <property type="match status" value="1"/>
</dbReference>
<dbReference type="Proteomes" id="UP000193409">
    <property type="component" value="Unassembled WGS sequence"/>
</dbReference>
<name>A0A1Y5TAP5_9RHOB</name>
<evidence type="ECO:0000313" key="3">
    <source>
        <dbReference type="Proteomes" id="UP000193409"/>
    </source>
</evidence>
<dbReference type="GO" id="GO:0052588">
    <property type="term" value="F:diacetyl reductase ((S)-acetoin forming) (NAD+) activity"/>
    <property type="evidence" value="ECO:0007669"/>
    <property type="project" value="UniProtKB-EC"/>
</dbReference>
<sequence length="255" mass="26024">MEIGRDTPVVITGGGSGLGEATARRLAGLGAQVAIFDLNEEAGAAVASEIGGLFCKVDVSDPESLAAGFEKARAAHGQERILLCCAGIAPAQKTVAKGAPHDPALFAKVIDVNLNGSFYAASQSAAGMAAAEPLTKDGGRGVIIMTASIAGYEGQVGQAAYAASKGGIIGLVLPMARDLTSAGVRVMAIAPGLFLTPMLLGLPQEVQESLGAQVPFPPRLADPQEYAQLAQQICENEMLNGSVIRLDGALRMSPR</sequence>
<dbReference type="InterPro" id="IPR020904">
    <property type="entry name" value="Sc_DH/Rdtase_CS"/>
</dbReference>
<evidence type="ECO:0000313" key="2">
    <source>
        <dbReference type="EMBL" id="SLN59544.1"/>
    </source>
</evidence>
<dbReference type="InterPro" id="IPR002347">
    <property type="entry name" value="SDR_fam"/>
</dbReference>
<evidence type="ECO:0000256" key="1">
    <source>
        <dbReference type="ARBA" id="ARBA00023002"/>
    </source>
</evidence>
<dbReference type="OrthoDB" id="9795647at2"/>
<protein>
    <submittedName>
        <fullName evidence="2">Diacetyl reductase [(S)-acetoin forming]</fullName>
        <ecNumber evidence="2">1.1.1.304</ecNumber>
    </submittedName>
</protein>
<dbReference type="Gene3D" id="3.40.50.720">
    <property type="entry name" value="NAD(P)-binding Rossmann-like Domain"/>
    <property type="match status" value="1"/>
</dbReference>
<dbReference type="PANTHER" id="PTHR43658:SF8">
    <property type="entry name" value="17-BETA-HYDROXYSTEROID DEHYDROGENASE 14-RELATED"/>
    <property type="match status" value="1"/>
</dbReference>
<keyword evidence="1 2" id="KW-0560">Oxidoreductase</keyword>
<dbReference type="RefSeq" id="WP_085869619.1">
    <property type="nucleotide sequence ID" value="NZ_FWFQ01000027.1"/>
</dbReference>
<dbReference type="SUPFAM" id="SSF51735">
    <property type="entry name" value="NAD(P)-binding Rossmann-fold domains"/>
    <property type="match status" value="1"/>
</dbReference>
<dbReference type="AlphaFoldDB" id="A0A1Y5TAP5"/>
<dbReference type="EMBL" id="FWFQ01000027">
    <property type="protein sequence ID" value="SLN59544.1"/>
    <property type="molecule type" value="Genomic_DNA"/>
</dbReference>
<proteinExistence type="predicted"/>
<gene>
    <name evidence="2" type="primary">budC</name>
    <name evidence="2" type="ORF">PSA7680_03122</name>
</gene>
<dbReference type="Pfam" id="PF00106">
    <property type="entry name" value="adh_short"/>
    <property type="match status" value="1"/>
</dbReference>
<organism evidence="2 3">
    <name type="scientific">Pseudoruegeria aquimaris</name>
    <dbReference type="NCBI Taxonomy" id="393663"/>
    <lineage>
        <taxon>Bacteria</taxon>
        <taxon>Pseudomonadati</taxon>
        <taxon>Pseudomonadota</taxon>
        <taxon>Alphaproteobacteria</taxon>
        <taxon>Rhodobacterales</taxon>
        <taxon>Roseobacteraceae</taxon>
        <taxon>Pseudoruegeria</taxon>
    </lineage>
</organism>
<dbReference type="EC" id="1.1.1.304" evidence="2"/>
<dbReference type="PRINTS" id="PR00081">
    <property type="entry name" value="GDHRDH"/>
</dbReference>
<keyword evidence="3" id="KW-1185">Reference proteome</keyword>
<accession>A0A1Y5TAP5</accession>
<dbReference type="InterPro" id="IPR036291">
    <property type="entry name" value="NAD(P)-bd_dom_sf"/>
</dbReference>
<dbReference type="PANTHER" id="PTHR43658">
    <property type="entry name" value="SHORT-CHAIN DEHYDROGENASE/REDUCTASE"/>
    <property type="match status" value="1"/>
</dbReference>